<keyword evidence="2" id="KW-1185">Reference proteome</keyword>
<sequence length="84" mass="9521">MAVRKTVSSFSLTRQLGNQRQNRSTLRQFLIRASSSGEASDVIVYSKEDNREQEGSRWADLAQSILRAPTSKAQEEMSQAIQWC</sequence>
<dbReference type="EMBL" id="BMAV01025958">
    <property type="protein sequence ID" value="GFS46166.1"/>
    <property type="molecule type" value="Genomic_DNA"/>
</dbReference>
<name>A0A8X6MCF5_9ARAC</name>
<gene>
    <name evidence="1" type="ORF">TNIN_329781</name>
</gene>
<reference evidence="1" key="1">
    <citation type="submission" date="2020-08" db="EMBL/GenBank/DDBJ databases">
        <title>Multicomponent nature underlies the extraordinary mechanical properties of spider dragline silk.</title>
        <authorList>
            <person name="Kono N."/>
            <person name="Nakamura H."/>
            <person name="Mori M."/>
            <person name="Yoshida Y."/>
            <person name="Ohtoshi R."/>
            <person name="Malay A.D."/>
            <person name="Moran D.A.P."/>
            <person name="Tomita M."/>
            <person name="Numata K."/>
            <person name="Arakawa K."/>
        </authorList>
    </citation>
    <scope>NUCLEOTIDE SEQUENCE</scope>
</reference>
<proteinExistence type="predicted"/>
<evidence type="ECO:0000313" key="2">
    <source>
        <dbReference type="Proteomes" id="UP000886998"/>
    </source>
</evidence>
<comment type="caution">
    <text evidence="1">The sequence shown here is derived from an EMBL/GenBank/DDBJ whole genome shotgun (WGS) entry which is preliminary data.</text>
</comment>
<dbReference type="Proteomes" id="UP000886998">
    <property type="component" value="Unassembled WGS sequence"/>
</dbReference>
<protein>
    <submittedName>
        <fullName evidence="1">Uncharacterized protein</fullName>
    </submittedName>
</protein>
<evidence type="ECO:0000313" key="1">
    <source>
        <dbReference type="EMBL" id="GFS46166.1"/>
    </source>
</evidence>
<organism evidence="1 2">
    <name type="scientific">Trichonephila inaurata madagascariensis</name>
    <dbReference type="NCBI Taxonomy" id="2747483"/>
    <lineage>
        <taxon>Eukaryota</taxon>
        <taxon>Metazoa</taxon>
        <taxon>Ecdysozoa</taxon>
        <taxon>Arthropoda</taxon>
        <taxon>Chelicerata</taxon>
        <taxon>Arachnida</taxon>
        <taxon>Araneae</taxon>
        <taxon>Araneomorphae</taxon>
        <taxon>Entelegynae</taxon>
        <taxon>Araneoidea</taxon>
        <taxon>Nephilidae</taxon>
        <taxon>Trichonephila</taxon>
        <taxon>Trichonephila inaurata</taxon>
    </lineage>
</organism>
<dbReference type="AlphaFoldDB" id="A0A8X6MCF5"/>
<accession>A0A8X6MCF5</accession>